<feature type="binding site" evidence="6 7">
    <location>
        <position position="1063"/>
    </location>
    <ligand>
        <name>(2R,3E)-phycocyanobilin</name>
        <dbReference type="ChEBI" id="CHEBI:85275"/>
        <label>13</label>
    </ligand>
</feature>
<feature type="binding site" evidence="7">
    <location>
        <position position="267"/>
    </location>
    <ligand>
        <name>(2R,3E)-phycocyanobilin</name>
        <dbReference type="ChEBI" id="CHEBI:85275"/>
        <label>2</label>
    </ligand>
</feature>
<organism evidence="5">
    <name type="scientific">Anthocerotibacter panamensis</name>
    <dbReference type="NCBI Taxonomy" id="2857077"/>
    <lineage>
        <taxon>Bacteria</taxon>
        <taxon>Bacillati</taxon>
        <taxon>Cyanobacteriota</taxon>
        <taxon>Cyanophyceae</taxon>
        <taxon>Gloeobacterales</taxon>
        <taxon>Anthocerotibacteraceae</taxon>
        <taxon>Anthocerotibacter</taxon>
    </lineage>
</organism>
<protein>
    <submittedName>
        <fullName evidence="4 5">ApcE</fullName>
    </submittedName>
</protein>
<evidence type="ECO:0000256" key="1">
    <source>
        <dbReference type="ARBA" id="ARBA00004445"/>
    </source>
</evidence>
<feature type="binding site" evidence="6 7">
    <location>
        <position position="456"/>
    </location>
    <ligand>
        <name>(2R,3E)-phycocyanobilin</name>
        <dbReference type="ChEBI" id="CHEBI:85275"/>
        <label>6</label>
    </ligand>
</feature>
<feature type="binding site" evidence="6 7">
    <location>
        <position position="960"/>
    </location>
    <ligand>
        <name>(2R,3E)-phycocyanobilin</name>
        <dbReference type="ChEBI" id="CHEBI:85275"/>
        <label>11</label>
    </ligand>
</feature>
<feature type="binding site" evidence="6">
    <location>
        <position position="267"/>
    </location>
    <ligand>
        <name>(2R,3E)-phycocyanobilin</name>
        <dbReference type="ChEBI" id="CHEBI:85275"/>
        <label>3</label>
    </ligand>
</feature>
<dbReference type="SMR" id="A0AAJ6N6E4"/>
<feature type="binding site" evidence="6 7">
    <location>
        <position position="723"/>
    </location>
    <ligand>
        <name>(2R,3E)-phycocyanobilin</name>
        <dbReference type="ChEBI" id="CHEBI:85275"/>
        <label>9</label>
    </ligand>
</feature>
<dbReference type="PROSITE" id="PS51445">
    <property type="entry name" value="PBS_LINKER"/>
    <property type="match status" value="4"/>
</dbReference>
<proteinExistence type="evidence at protein level"/>
<feature type="binding site" evidence="6 7">
    <location>
        <position position="349"/>
    </location>
    <ligand>
        <name>(2R,3E)-phycocyanobilin</name>
        <dbReference type="ChEBI" id="CHEBI:85275"/>
        <label>5</label>
    </ligand>
</feature>
<dbReference type="PDB" id="8IMJ">
    <property type="method" value="EM"/>
    <property type="resolution" value="2.59 A"/>
    <property type="chains" value="0=1-1136"/>
</dbReference>
<feature type="binding site" evidence="7">
    <location>
        <position position="415"/>
    </location>
    <ligand>
        <name>(2R,3E)-phycocyanobilin</name>
        <dbReference type="ChEBI" id="CHEBI:85275"/>
        <label>2</label>
    </ligand>
</feature>
<sequence length="1136" mass="127798">MPIKGTSGSNIARPRFYNTVMVETIEGANAEERYFNPGELSSMAGFFNDAQRRLAIVQILTTNAEAIVSRAAGRIFTGGSPMAFSVQQANRQKDAEKERVSARVVQAESEQPIGNEVVIEDKGGFLERLKSFFSYGGAEVETPGFRPIPIAVYGPERMQKSLRDLDWFLRYVNYSLVAGDSNMILLNCLGLREILEKACSIDATIVAVQEMRRAATGYLKSNDDKELVGSYFDVIIRSLNADKSDTPADVVRPSSPDRAGLVLPAIYALAGQSRPAFKMSRTLTSAEKERVVRAAYRQVFERDILAYGQSISYLDSKVKNGEISVKEFIRLLGKSELYRKQFFEPFINSRVLELAFKHFLGRAPESRTEVQNYYSIVAAQGLGGLVDALVDGEEYGRIFGEDTVPFIRDLGQEAQPSWNWGAAYSLYNYAAPRRKVPQFITLYADYVKPLPNQHPYGSGNDPLEIQFGAIFKSETKAPSARPAPIGKDVQRILIRSGNPITNERGNPAGGISDKTSLSPQIFKLTQDNRRIRGKSGKGSLITNAGAGSVEVNVQAVIRAAYQQVFGRQLYEGQHLSVSEIKLENGEISVKEFVRDLATSEIFRKLYWQNFYVCKSIEYIHRRLLGRPTYGRDETNRYYDLAFKKGFAGVVNAILDTMEYAEVFGDDVVPYERYVTPAGLNLRKLRAGTVPTLPSFEETPKFIEKGTAPDRALPQIRSAINQGVSKKRDQRKIFSTVGIQTSLASRTEFDALIRAAYRQVFERDMDSYRITEVFSVLETKLRNREITTKEFIQALASSDLYRKQFFEPYPPTKNVELSLKHLLGRATKDQAELRKYNQIIATQGFKPFINAILDSKEYGEVFGDGTVPYNRYPTLPAANFPNTEILYNQLTKQSAEVVVPSFKPVTSPRGMDMSQTPLMLQAMGDIAEAEQEVALQKPLFIQKGKALRGAEGDPYTIGTRRSPKPIFWVPQGGTNPTEFQNVIRAAYRQVFERDVPDYQRLSYPESRLKNGEISMREFIRQLAESDLYRKQFYEPYPNTKVIELLTKHFLGRAPQDQAEIQRYNRILAGKGLKVAIEEVLNSDEYTQLFGEDVVPFKRYPTLPTGTYLASVATNDEMIQQSGSSYSPSYAGYSYPFS</sequence>
<feature type="binding site" evidence="6 7">
    <location>
        <position position="1038"/>
    </location>
    <ligand>
        <name>(2R,3E)-phycocyanobilin</name>
        <dbReference type="ChEBI" id="CHEBI:85275"/>
        <label>13</label>
    </ligand>
</feature>
<evidence type="ECO:0000256" key="2">
    <source>
        <dbReference type="PROSITE-ProRule" id="PRU00775"/>
    </source>
</evidence>
<feature type="domain" description="PBS-linker" evidence="3">
    <location>
        <begin position="522"/>
        <end position="700"/>
    </location>
</feature>
<dbReference type="Pfam" id="PF00427">
    <property type="entry name" value="PBS_linker_poly"/>
    <property type="match status" value="4"/>
</dbReference>
<feature type="binding site" evidence="6 7">
    <location>
        <position position="631"/>
    </location>
    <ligand>
        <name>(2R,3E)-phycocyanobilin</name>
        <dbReference type="ChEBI" id="CHEBI:85275"/>
        <label>6</label>
    </ligand>
</feature>
<dbReference type="GO" id="GO:0030089">
    <property type="term" value="C:phycobilisome"/>
    <property type="evidence" value="ECO:0007669"/>
    <property type="project" value="UniProtKB-UniRule"/>
</dbReference>
<keyword evidence="6 7" id="KW-0002">3D-structure</keyword>
<evidence type="ECO:0000259" key="3">
    <source>
        <dbReference type="PROSITE" id="PS51445"/>
    </source>
</evidence>
<feature type="binding site" evidence="6">
    <location>
        <position position="811"/>
    </location>
    <ligand>
        <name>(2R,3E)-phycocyanobilin</name>
        <dbReference type="ChEBI" id="CHEBI:85275"/>
        <label>10</label>
    </ligand>
</feature>
<feature type="binding site" evidence="6 7">
    <location>
        <position position="348"/>
    </location>
    <ligand>
        <name>(2R,3E)-phycocyanobilin</name>
        <dbReference type="ChEBI" id="CHEBI:85275"/>
        <label>5</label>
    </ligand>
</feature>
<feature type="binding site" evidence="6">
    <location>
        <position position="638"/>
    </location>
    <ligand>
        <name>(2R,3E)-phycocyanobilin</name>
        <dbReference type="ChEBI" id="CHEBI:85275"/>
        <label>6</label>
    </ligand>
</feature>
<keyword evidence="2" id="KW-0605">Phycobilisome</keyword>
<feature type="binding site" evidence="6 7">
    <location>
        <position position="1100"/>
    </location>
    <ligand>
        <name>(2R,3E)-phycocyanobilin</name>
        <dbReference type="ChEBI" id="CHEBI:85275"/>
        <label>11</label>
    </ligand>
</feature>
<feature type="binding site" evidence="6 7">
    <location>
        <position position="567"/>
    </location>
    <ligand>
        <name>(2R,3E)-phycocyanobilin</name>
        <dbReference type="ChEBI" id="CHEBI:85275"/>
        <label>7</label>
    </ligand>
</feature>
<keyword evidence="2" id="KW-0042">Antenna complex</keyword>
<dbReference type="GO" id="GO:0015979">
    <property type="term" value="P:photosynthesis"/>
    <property type="evidence" value="ECO:0007669"/>
    <property type="project" value="InterPro"/>
</dbReference>
<feature type="binding site" evidence="6 7">
    <location>
        <position position="167"/>
    </location>
    <ligand>
        <name>(2R,3E)-phycocyanobilin</name>
        <dbReference type="ChEBI" id="CHEBI:85275"/>
        <label>1</label>
    </ligand>
</feature>
<feature type="binding site" evidence="6 7">
    <location>
        <position position="371"/>
    </location>
    <ligand>
        <name>(2R,3E)-phycocyanobilin</name>
        <dbReference type="ChEBI" id="CHEBI:85275"/>
        <label>5</label>
    </ligand>
</feature>
<evidence type="ECO:0007829" key="7">
    <source>
        <dbReference type="PDB" id="8IMJ"/>
    </source>
</evidence>
<feature type="binding site" evidence="6 7">
    <location>
        <position position="873"/>
    </location>
    <ligand>
        <name>(2R,3E)-phycocyanobilin</name>
        <dbReference type="ChEBI" id="CHEBI:85275"/>
        <label>9</label>
    </ligand>
</feature>
<feature type="binding site" evidence="6 7">
    <location>
        <position position="466"/>
    </location>
    <ligand>
        <name>(2R,3E)-phycocyanobilin</name>
        <dbReference type="ChEBI" id="CHEBI:85275"/>
        <label>7</label>
    </ligand>
</feature>
<feature type="binding site" evidence="6">
    <location>
        <position position="415"/>
    </location>
    <ligand>
        <name>(2R,3E)-phycocyanobilin</name>
        <dbReference type="ChEBI" id="CHEBI:85275"/>
        <label>3</label>
    </ligand>
</feature>
<feature type="binding site" evidence="6 7">
    <location>
        <position position="367"/>
    </location>
    <ligand>
        <name>(2R,3E)-phycocyanobilin</name>
        <dbReference type="ChEBI" id="CHEBI:85275"/>
        <label>5</label>
    </ligand>
</feature>
<dbReference type="InterPro" id="IPR012128">
    <property type="entry name" value="Phycobilisome_asu/bsu"/>
</dbReference>
<feature type="binding site" evidence="6 7">
    <location>
        <position position="727"/>
    </location>
    <ligand>
        <name>(2R,3E)-phycocyanobilin</name>
        <dbReference type="ChEBI" id="CHEBI:85275"/>
        <label>9</label>
    </ligand>
</feature>
<dbReference type="Pfam" id="PF00502">
    <property type="entry name" value="Phycobilisome"/>
    <property type="match status" value="2"/>
</dbReference>
<feature type="domain" description="PBS-linker" evidence="3">
    <location>
        <begin position="945"/>
        <end position="1125"/>
    </location>
</feature>
<dbReference type="PANTHER" id="PTHR34011">
    <property type="entry name" value="PHYCOBILISOME 32.1 KDA LINKER POLYPEPTIDE, PHYCOCYANIN-ASSOCIATED, ROD 2-RELATED"/>
    <property type="match status" value="1"/>
</dbReference>
<feature type="binding site" evidence="6">
    <location>
        <position position="836"/>
    </location>
    <ligand>
        <name>(2R,3E)-phycocyanobilin</name>
        <dbReference type="ChEBI" id="CHEBI:85275"/>
        <label>10</label>
    </ligand>
</feature>
<feature type="binding site" evidence="7">
    <location>
        <position position="1006"/>
    </location>
    <ligand>
        <name>(2R,3E)-phycocyanobilin</name>
        <dbReference type="ChEBI" id="CHEBI:85275"/>
        <label>12</label>
    </ligand>
</feature>
<dbReference type="PANTHER" id="PTHR34011:SF6">
    <property type="entry name" value="PHYCOBILIPROTEIN APCE"/>
    <property type="match status" value="1"/>
</dbReference>
<feature type="domain" description="PBS-linker" evidence="3">
    <location>
        <begin position="257"/>
        <end position="435"/>
    </location>
</feature>
<evidence type="ECO:0007829" key="6">
    <source>
        <dbReference type="PDB" id="8IMI"/>
    </source>
</evidence>
<dbReference type="GO" id="GO:0031676">
    <property type="term" value="C:plasma membrane-derived thylakoid membrane"/>
    <property type="evidence" value="ECO:0007669"/>
    <property type="project" value="UniProtKB-SubCell"/>
</dbReference>
<feature type="binding site" evidence="6 7">
    <location>
        <position position="502"/>
    </location>
    <ligand>
        <name>(2R,3E)-phycocyanobilin</name>
        <dbReference type="ChEBI" id="CHEBI:85275"/>
        <label>8</label>
    </ligand>
</feature>
<dbReference type="PDB" id="8IMI">
    <property type="method" value="EM"/>
    <property type="resolution" value="2.59 A"/>
    <property type="chains" value="0=1-1136"/>
</dbReference>
<feature type="binding site" evidence="6 7">
    <location>
        <position position="164"/>
    </location>
    <ligand>
        <name>(2R,3E)-phycocyanobilin</name>
        <dbReference type="ChEBI" id="CHEBI:85275"/>
        <label>1</label>
    </ligand>
</feature>
<feature type="binding site" evidence="6 7">
    <location>
        <position position="163"/>
    </location>
    <ligand>
        <name>(2R,3E)-phycocyanobilin</name>
        <dbReference type="ChEBI" id="CHEBI:85275"/>
        <label>1</label>
    </ligand>
</feature>
<feature type="binding site" evidence="6">
    <location>
        <position position="417"/>
    </location>
    <ligand>
        <name>(2R,3E)-phycocyanobilin</name>
        <dbReference type="ChEBI" id="CHEBI:85275"/>
        <label>3</label>
    </ligand>
</feature>
<feature type="binding site" evidence="6 7">
    <location>
        <position position="467"/>
    </location>
    <ligand>
        <name>(2R,3E)-phycocyanobilin</name>
        <dbReference type="ChEBI" id="CHEBI:85275"/>
        <label>7</label>
    </ligand>
</feature>
<dbReference type="InterPro" id="IPR001297">
    <property type="entry name" value="PBS_linker_dom"/>
</dbReference>
<feature type="binding site" evidence="6 7">
    <location>
        <position position="958"/>
    </location>
    <ligand>
        <name>(2R,3E)-phycocyanobilin</name>
        <dbReference type="ChEBI" id="CHEBI:85275"/>
        <label>11</label>
    </ligand>
</feature>
<feature type="binding site" evidence="7">
    <location>
        <position position="1008"/>
    </location>
    <ligand>
        <name>(2R,3E)-phycocyanobilin</name>
        <dbReference type="ChEBI" id="CHEBI:85275"/>
        <label>12</label>
    </ligand>
</feature>
<feature type="binding site" evidence="6 7">
    <location>
        <position position="302"/>
    </location>
    <ligand>
        <name>(2R,3E)-phycocyanobilin</name>
        <dbReference type="ChEBI" id="CHEBI:85275"/>
        <label>4</label>
    </ligand>
</feature>
<comment type="similarity">
    <text evidence="2">Belongs to the phycobilisome linker protein family.</text>
</comment>
<name>A0AAJ6N6E4_9CYAN</name>
<feature type="binding site" evidence="7">
    <location>
        <position position="1005"/>
    </location>
    <ligand>
        <name>(2R,3E)-phycocyanobilin</name>
        <dbReference type="ChEBI" id="CHEBI:85275"/>
        <label>12</label>
    </ligand>
</feature>
<comment type="subcellular location">
    <subcellularLocation>
        <location evidence="1">Cellular thylakoid membrane</location>
        <topology evidence="1">Peripheral membrane protein</topology>
        <orientation evidence="1">Cytoplasmic side</orientation>
    </subcellularLocation>
</comment>
<feature type="domain" description="PBS-linker" evidence="3">
    <location>
        <begin position="713"/>
        <end position="898"/>
    </location>
</feature>
<feature type="binding site" evidence="6 7">
    <location>
        <position position="307"/>
    </location>
    <ligand>
        <name>(2R,3E)-phycocyanobilin</name>
        <dbReference type="ChEBI" id="CHEBI:85275"/>
        <label>4</label>
    </ligand>
</feature>
<evidence type="ECO:0000313" key="4">
    <source>
        <dbReference type="PDB" id="8IMI"/>
    </source>
</evidence>
<feature type="binding site" evidence="6 7">
    <location>
        <position position="495"/>
    </location>
    <ligand>
        <name>(2R,3E)-phycocyanobilin</name>
        <dbReference type="ChEBI" id="CHEBI:85275"/>
        <label>8</label>
    </ligand>
</feature>
<accession>A0AAJ6N6E4</accession>
<dbReference type="AlphaFoldDB" id="A0AAJ6N6E4"/>
<evidence type="ECO:0000313" key="5">
    <source>
        <dbReference type="PDB" id="8IMJ"/>
    </source>
</evidence>
<feature type="binding site" evidence="6 7">
    <location>
        <position position="429"/>
    </location>
    <ligand>
        <name>(2R,3E)-phycocyanobilin</name>
        <dbReference type="ChEBI" id="CHEBI:85275"/>
        <label>4</label>
    </ligand>
</feature>
<reference evidence="6 7" key="1">
    <citation type="journal article" date="2023" name="Nat. Commun.">
        <title>A structure of the relict phycobilisome from a thylakoid-free cyanobacterium.</title>
        <authorList>
            <person name="Jiang H.W."/>
            <person name="Wu H.Y."/>
            <person name="Wang C.H."/>
            <person name="Yang C.H."/>
            <person name="Ko J.T."/>
            <person name="Ho H.C."/>
            <person name="Tsai M.D."/>
            <person name="Bryant D.A."/>
            <person name="Li F.W."/>
            <person name="Ho M.C."/>
            <person name="Ho M.Y."/>
        </authorList>
    </citation>
    <scope>STRUCTURE BY ELECTRON MICROSCOPY (2.59 ANGSTROMS) IN COMPLEX WITH (2R,3E)-PHYCOCYANOBILIN</scope>
</reference>
<feature type="binding site" evidence="6 7">
    <location>
        <position position="1037"/>
    </location>
    <ligand>
        <name>(2R,3E)-phycocyanobilin</name>
        <dbReference type="ChEBI" id="CHEBI:85275"/>
        <label>13</label>
    </ligand>
</feature>
<feature type="binding site" evidence="6 7">
    <location>
        <position position="160"/>
    </location>
    <ligand>
        <name>(2R,3E)-phycocyanobilin</name>
        <dbReference type="ChEBI" id="CHEBI:85275"/>
        <label>1</label>
    </ligand>
</feature>
<feature type="binding site" evidence="6 7">
    <location>
        <position position="613"/>
    </location>
    <ligand>
        <name>(2R,3E)-phycocyanobilin</name>
        <dbReference type="ChEBI" id="CHEBI:85275"/>
        <label>6</label>
    </ligand>
</feature>